<gene>
    <name evidence="1" type="ORF">EV686_1152</name>
</gene>
<evidence type="ECO:0000313" key="2">
    <source>
        <dbReference type="Proteomes" id="UP000294692"/>
    </source>
</evidence>
<dbReference type="EMBL" id="SMBX01000015">
    <property type="protein sequence ID" value="TCU92213.1"/>
    <property type="molecule type" value="Genomic_DNA"/>
</dbReference>
<reference evidence="1 2" key="1">
    <citation type="submission" date="2019-03" db="EMBL/GenBank/DDBJ databases">
        <title>Genomic Encyclopedia of Type Strains, Phase IV (KMG-IV): sequencing the most valuable type-strain genomes for metagenomic binning, comparative biology and taxonomic classification.</title>
        <authorList>
            <person name="Goeker M."/>
        </authorList>
    </citation>
    <scope>NUCLEOTIDE SEQUENCE [LARGE SCALE GENOMIC DNA]</scope>
    <source>
        <strain evidence="1 2">DSM 100048</strain>
    </source>
</reference>
<sequence>MCLAVLALNTRPDLPLLIVANRDEYHARPSAPVRPWEDPPGIYAGRDLAAGGTWLGITRQGRYGLITNYRDPAHVVPDAPSRGALVLDYLAGGDAPLDHARAVLESGGRYNGFNLIVGDASTCALAANRSGEPARLLDSGLYGLSNRLLDTAWPKLLRLRQEVGHMLRQGGQPDAGGLLDLLADRTPAPDDALPDTGVGLERERLLSPIFIAGEHYGTRCSTVIAVHADGRIRMSERRFGPGGAVEGESRWEFLRER</sequence>
<organism evidence="1 2">
    <name type="scientific">Paracandidimonas soli</name>
    <dbReference type="NCBI Taxonomy" id="1917182"/>
    <lineage>
        <taxon>Bacteria</taxon>
        <taxon>Pseudomonadati</taxon>
        <taxon>Pseudomonadota</taxon>
        <taxon>Betaproteobacteria</taxon>
        <taxon>Burkholderiales</taxon>
        <taxon>Alcaligenaceae</taxon>
        <taxon>Paracandidimonas</taxon>
    </lineage>
</organism>
<dbReference type="RefSeq" id="WP_132478297.1">
    <property type="nucleotide sequence ID" value="NZ_JBHRVM010000001.1"/>
</dbReference>
<dbReference type="PANTHER" id="PTHR17985">
    <property type="entry name" value="SER/THR-RICH PROTEIN T10 IN DGCR REGION"/>
    <property type="match status" value="1"/>
</dbReference>
<dbReference type="OrthoDB" id="4380123at2"/>
<dbReference type="AlphaFoldDB" id="A0A4R3UNZ4"/>
<keyword evidence="2" id="KW-1185">Reference proteome</keyword>
<name>A0A4R3UNZ4_9BURK</name>
<dbReference type="InterPro" id="IPR008551">
    <property type="entry name" value="TANGO2"/>
</dbReference>
<dbReference type="Pfam" id="PF05742">
    <property type="entry name" value="TANGO2"/>
    <property type="match status" value="1"/>
</dbReference>
<accession>A0A4R3UNZ4</accession>
<dbReference type="PANTHER" id="PTHR17985:SF8">
    <property type="entry name" value="TRANSPORT AND GOLGI ORGANIZATION PROTEIN 2 HOMOLOG"/>
    <property type="match status" value="1"/>
</dbReference>
<dbReference type="Proteomes" id="UP000294692">
    <property type="component" value="Unassembled WGS sequence"/>
</dbReference>
<proteinExistence type="predicted"/>
<comment type="caution">
    <text evidence="1">The sequence shown here is derived from an EMBL/GenBank/DDBJ whole genome shotgun (WGS) entry which is preliminary data.</text>
</comment>
<evidence type="ECO:0000313" key="1">
    <source>
        <dbReference type="EMBL" id="TCU92213.1"/>
    </source>
</evidence>
<protein>
    <submittedName>
        <fullName evidence="1">Uncharacterized protein with NRDE domain</fullName>
    </submittedName>
</protein>